<dbReference type="Proteomes" id="UP001154282">
    <property type="component" value="Unassembled WGS sequence"/>
</dbReference>
<proteinExistence type="predicted"/>
<accession>A0AAV0RVI9</accession>
<feature type="non-terminal residue" evidence="1">
    <location>
        <position position="68"/>
    </location>
</feature>
<protein>
    <submittedName>
        <fullName evidence="1">Uncharacterized protein</fullName>
    </submittedName>
</protein>
<sequence>MQKQRKVTEAPLLFFFERKRPQRFPPIRDLGIFGCPFSARIPTNLNSIIITSFHTGFSFWFCSAPALL</sequence>
<evidence type="ECO:0000313" key="1">
    <source>
        <dbReference type="EMBL" id="CAI0561081.1"/>
    </source>
</evidence>
<evidence type="ECO:0000313" key="2">
    <source>
        <dbReference type="Proteomes" id="UP001154282"/>
    </source>
</evidence>
<keyword evidence="2" id="KW-1185">Reference proteome</keyword>
<comment type="caution">
    <text evidence="1">The sequence shown here is derived from an EMBL/GenBank/DDBJ whole genome shotgun (WGS) entry which is preliminary data.</text>
</comment>
<dbReference type="EMBL" id="CAMGYJ010000011">
    <property type="protein sequence ID" value="CAI0561081.1"/>
    <property type="molecule type" value="Genomic_DNA"/>
</dbReference>
<name>A0AAV0RVI9_9ROSI</name>
<gene>
    <name evidence="1" type="ORF">LITE_LOCUS49927</name>
</gene>
<reference evidence="1" key="1">
    <citation type="submission" date="2022-08" db="EMBL/GenBank/DDBJ databases">
        <authorList>
            <person name="Gutierrez-Valencia J."/>
        </authorList>
    </citation>
    <scope>NUCLEOTIDE SEQUENCE</scope>
</reference>
<organism evidence="1 2">
    <name type="scientific">Linum tenue</name>
    <dbReference type="NCBI Taxonomy" id="586396"/>
    <lineage>
        <taxon>Eukaryota</taxon>
        <taxon>Viridiplantae</taxon>
        <taxon>Streptophyta</taxon>
        <taxon>Embryophyta</taxon>
        <taxon>Tracheophyta</taxon>
        <taxon>Spermatophyta</taxon>
        <taxon>Magnoliopsida</taxon>
        <taxon>eudicotyledons</taxon>
        <taxon>Gunneridae</taxon>
        <taxon>Pentapetalae</taxon>
        <taxon>rosids</taxon>
        <taxon>fabids</taxon>
        <taxon>Malpighiales</taxon>
        <taxon>Linaceae</taxon>
        <taxon>Linum</taxon>
    </lineage>
</organism>
<dbReference type="AlphaFoldDB" id="A0AAV0RVI9"/>